<sequence length="82" mass="9081">MQERIGAVIVPMSEDLFYSKNAFYAQYTWLERATAALSDLGEIVGQVKYTGTRPVVLDGKEVPGMVGITYEARIIPKEDPDA</sequence>
<protein>
    <submittedName>
        <fullName evidence="1">Uncharacterized protein</fullName>
    </submittedName>
</protein>
<gene>
    <name evidence="1" type="primary">44</name>
    <name evidence="1" type="ORF">PBI_SOUPS_44</name>
</gene>
<organism evidence="1 2">
    <name type="scientific">Gordonia phage Soups</name>
    <dbReference type="NCBI Taxonomy" id="1838079"/>
    <lineage>
        <taxon>Viruses</taxon>
        <taxon>Duplodnaviria</taxon>
        <taxon>Heunggongvirae</taxon>
        <taxon>Uroviricota</taxon>
        <taxon>Caudoviricetes</taxon>
        <taxon>Soupsvirus</taxon>
        <taxon>Soupsvirus soups</taxon>
    </lineage>
</organism>
<dbReference type="EMBL" id="KU998249">
    <property type="protein sequence ID" value="ANA86979.1"/>
    <property type="molecule type" value="Genomic_DNA"/>
</dbReference>
<dbReference type="RefSeq" id="YP_009269342.1">
    <property type="nucleotide sequence ID" value="NC_030698.1"/>
</dbReference>
<evidence type="ECO:0000313" key="2">
    <source>
        <dbReference type="Proteomes" id="UP000202160"/>
    </source>
</evidence>
<name>A0A160DG72_9CAUD</name>
<keyword evidence="2" id="KW-1185">Reference proteome</keyword>
<evidence type="ECO:0000313" key="1">
    <source>
        <dbReference type="EMBL" id="ANA86979.1"/>
    </source>
</evidence>
<accession>A0A160DG72</accession>
<proteinExistence type="predicted"/>
<reference evidence="1 2" key="1">
    <citation type="submission" date="2016-03" db="EMBL/GenBank/DDBJ databases">
        <authorList>
            <person name="Montgomery M.T."/>
            <person name="Guerrero C.A."/>
            <person name="Mavrich T.N."/>
            <person name="Pope W.H."/>
            <person name="Garlena R.A."/>
            <person name="Russell D.A."/>
            <person name="Jacobs-Sera D."/>
            <person name="Hendrix R.W."/>
            <person name="Hatfull G.F."/>
        </authorList>
    </citation>
    <scope>NUCLEOTIDE SEQUENCE [LARGE SCALE GENOMIC DNA]</scope>
</reference>
<dbReference type="GeneID" id="28378696"/>
<dbReference type="KEGG" id="vg:28378696"/>
<dbReference type="OrthoDB" id="21266at10239"/>
<dbReference type="Proteomes" id="UP000202160">
    <property type="component" value="Segment"/>
</dbReference>